<dbReference type="SUPFAM" id="SSF47384">
    <property type="entry name" value="Homodimeric domain of signal transducing histidine kinase"/>
    <property type="match status" value="1"/>
</dbReference>
<sequence length="825" mass="88872">MVPHSLPKPVLVVSCAAGGALVAAALYLTAGPGAASCALAVTAVAGWGFALRAWARERAGAGVAADRRYHEVEARYRCLIEQAADAMFVLGPDDRILDANTQATVDLGYTRAELLHLTFHDILSAQAGGSADGDTKTRDCVYRKKDGTTAPVEARIGGIGGKPGGMWVAVVRDITRRRRDEAALRESERRFRDTLERARLLAVCLDPAGTITFCNDALLALTGYIRAEVVGRNWFELFTPAADRGEAVGRYRRAVRTGQQLEHEEMIVLTRDGRALTVAWSKTLLRDPDGRPVGMSQLGEDVTERKRAVAALREREQLLQTVLAHIPCGVFWKDRAGRYLGCNEQVVRDLGLASADEVVGKTGADLPHPPADLTAVATGEPVLNREETVTRNGRPVALLTSTVPLRDPAGAVVGAIGMYQDVTDQKRLENQYRQSQKMEAVGQLAGGVAHDFNNLLTAINGYAELLAQDPTLSAGARAFVSEIHGAGMRAAHLTRQLLAFGRRQVLEPRVVDLNEVVVEVTGMLERLIGEDLLLATALAPDLCPVKADAGQIHQVLMNLVVNARDAMPTGGRLEISSRTVEVSPADAREVPDAVPGVFAELAVSDTGCGMTPEVREHIFEPFFTTKEVGKGTGLGLATVFGVVAAHGGHIRVESAPGRGTVFRIYLPRATEPAPAPADFAAARVRPQGTETVLLAEDEAVVRALAARILRESGYEVLEARDGDDAVRVAEAYTGAIDLLVTDVVMPRRGGRETAEAIRRTRPDLRVLFMSGYTDDAVVRNGVLHDQVHFLPKPFTPEALAREVRETLDAESSHWDGSLTRLAVVR</sequence>
<dbReference type="InterPro" id="IPR011006">
    <property type="entry name" value="CheY-like_superfamily"/>
</dbReference>
<evidence type="ECO:0000256" key="1">
    <source>
        <dbReference type="ARBA" id="ARBA00000085"/>
    </source>
</evidence>
<dbReference type="InterPro" id="IPR036890">
    <property type="entry name" value="HATPase_C_sf"/>
</dbReference>
<dbReference type="InterPro" id="IPR003661">
    <property type="entry name" value="HisK_dim/P_dom"/>
</dbReference>
<feature type="domain" description="Histidine kinase" evidence="5">
    <location>
        <begin position="447"/>
        <end position="670"/>
    </location>
</feature>
<evidence type="ECO:0000259" key="5">
    <source>
        <dbReference type="PROSITE" id="PS50109"/>
    </source>
</evidence>
<evidence type="ECO:0000256" key="2">
    <source>
        <dbReference type="ARBA" id="ARBA00012438"/>
    </source>
</evidence>
<dbReference type="InterPro" id="IPR000700">
    <property type="entry name" value="PAS-assoc_C"/>
</dbReference>
<dbReference type="PANTHER" id="PTHR43065">
    <property type="entry name" value="SENSOR HISTIDINE KINASE"/>
    <property type="match status" value="1"/>
</dbReference>
<evidence type="ECO:0000256" key="3">
    <source>
        <dbReference type="ARBA" id="ARBA00022553"/>
    </source>
</evidence>
<evidence type="ECO:0000259" key="8">
    <source>
        <dbReference type="PROSITE" id="PS50113"/>
    </source>
</evidence>
<dbReference type="EMBL" id="CP053452">
    <property type="protein sequence ID" value="QJW95508.1"/>
    <property type="molecule type" value="Genomic_DNA"/>
</dbReference>
<dbReference type="InterPro" id="IPR000014">
    <property type="entry name" value="PAS"/>
</dbReference>
<dbReference type="CDD" id="cd00130">
    <property type="entry name" value="PAS"/>
    <property type="match status" value="3"/>
</dbReference>
<dbReference type="PROSITE" id="PS50109">
    <property type="entry name" value="HIS_KIN"/>
    <property type="match status" value="1"/>
</dbReference>
<dbReference type="InterPro" id="IPR003594">
    <property type="entry name" value="HATPase_dom"/>
</dbReference>
<dbReference type="SUPFAM" id="SSF52172">
    <property type="entry name" value="CheY-like"/>
    <property type="match status" value="1"/>
</dbReference>
<dbReference type="SMART" id="SM00091">
    <property type="entry name" value="PAS"/>
    <property type="match status" value="3"/>
</dbReference>
<dbReference type="SMART" id="SM00388">
    <property type="entry name" value="HisKA"/>
    <property type="match status" value="1"/>
</dbReference>
<feature type="domain" description="PAS" evidence="7">
    <location>
        <begin position="72"/>
        <end position="115"/>
    </location>
</feature>
<dbReference type="Pfam" id="PF08448">
    <property type="entry name" value="PAS_4"/>
    <property type="match status" value="2"/>
</dbReference>
<dbReference type="Pfam" id="PF02518">
    <property type="entry name" value="HATPase_c"/>
    <property type="match status" value="1"/>
</dbReference>
<evidence type="ECO:0000259" key="7">
    <source>
        <dbReference type="PROSITE" id="PS50112"/>
    </source>
</evidence>
<dbReference type="CDD" id="cd00082">
    <property type="entry name" value="HisKA"/>
    <property type="match status" value="1"/>
</dbReference>
<dbReference type="PROSITE" id="PS50110">
    <property type="entry name" value="RESPONSE_REGULATORY"/>
    <property type="match status" value="1"/>
</dbReference>
<dbReference type="Pfam" id="PF00512">
    <property type="entry name" value="HisKA"/>
    <property type="match status" value="1"/>
</dbReference>
<dbReference type="Proteomes" id="UP000503447">
    <property type="component" value="Chromosome"/>
</dbReference>
<dbReference type="Pfam" id="PF00072">
    <property type="entry name" value="Response_reg"/>
    <property type="match status" value="1"/>
</dbReference>
<dbReference type="InterPro" id="IPR001610">
    <property type="entry name" value="PAC"/>
</dbReference>
<evidence type="ECO:0000313" key="10">
    <source>
        <dbReference type="Proteomes" id="UP000503447"/>
    </source>
</evidence>
<comment type="catalytic activity">
    <reaction evidence="1">
        <text>ATP + protein L-histidine = ADP + protein N-phospho-L-histidine.</text>
        <dbReference type="EC" id="2.7.13.3"/>
    </reaction>
</comment>
<keyword evidence="10" id="KW-1185">Reference proteome</keyword>
<accession>A0A6M5YNJ3</accession>
<dbReference type="SUPFAM" id="SSF55874">
    <property type="entry name" value="ATPase domain of HSP90 chaperone/DNA topoisomerase II/histidine kinase"/>
    <property type="match status" value="1"/>
</dbReference>
<dbReference type="Gene3D" id="3.30.565.10">
    <property type="entry name" value="Histidine kinase-like ATPase, C-terminal domain"/>
    <property type="match status" value="1"/>
</dbReference>
<dbReference type="InterPro" id="IPR004358">
    <property type="entry name" value="Sig_transdc_His_kin-like_C"/>
</dbReference>
<dbReference type="RefSeq" id="WP_171471278.1">
    <property type="nucleotide sequence ID" value="NZ_CP053452.2"/>
</dbReference>
<dbReference type="InterPro" id="IPR005467">
    <property type="entry name" value="His_kinase_dom"/>
</dbReference>
<feature type="domain" description="Response regulatory" evidence="6">
    <location>
        <begin position="691"/>
        <end position="807"/>
    </location>
</feature>
<dbReference type="EC" id="2.7.13.3" evidence="2"/>
<feature type="modified residue" description="4-aspartylphosphate" evidence="4">
    <location>
        <position position="742"/>
    </location>
</feature>
<dbReference type="PANTHER" id="PTHR43065:SF42">
    <property type="entry name" value="TWO-COMPONENT SENSOR PPRA"/>
    <property type="match status" value="1"/>
</dbReference>
<dbReference type="Gene3D" id="3.40.50.2300">
    <property type="match status" value="1"/>
</dbReference>
<reference evidence="10" key="1">
    <citation type="submission" date="2020-05" db="EMBL/GenBank/DDBJ databases">
        <title>Frigoriglobus tundricola gen. nov., sp. nov., a psychrotolerant cellulolytic planctomycete of the family Gemmataceae with two divergent copies of 16S rRNA gene.</title>
        <authorList>
            <person name="Kulichevskaya I.S."/>
            <person name="Ivanova A.A."/>
            <person name="Naumoff D.G."/>
            <person name="Beletsky A.V."/>
            <person name="Rijpstra W.I.C."/>
            <person name="Sinninghe Damste J.S."/>
            <person name="Mardanov A.V."/>
            <person name="Ravin N.V."/>
            <person name="Dedysh S.N."/>
        </authorList>
    </citation>
    <scope>NUCLEOTIDE SEQUENCE [LARGE SCALE GENOMIC DNA]</scope>
    <source>
        <strain evidence="10">PL17</strain>
    </source>
</reference>
<dbReference type="Pfam" id="PF13426">
    <property type="entry name" value="PAS_9"/>
    <property type="match status" value="1"/>
</dbReference>
<gene>
    <name evidence="9" type="ORF">FTUN_3057</name>
</gene>
<evidence type="ECO:0000259" key="6">
    <source>
        <dbReference type="PROSITE" id="PS50110"/>
    </source>
</evidence>
<dbReference type="PROSITE" id="PS50112">
    <property type="entry name" value="PAS"/>
    <property type="match status" value="2"/>
</dbReference>
<dbReference type="InterPro" id="IPR013656">
    <property type="entry name" value="PAS_4"/>
</dbReference>
<evidence type="ECO:0000256" key="4">
    <source>
        <dbReference type="PROSITE-ProRule" id="PRU00169"/>
    </source>
</evidence>
<organism evidence="9 10">
    <name type="scientific">Frigoriglobus tundricola</name>
    <dbReference type="NCBI Taxonomy" id="2774151"/>
    <lineage>
        <taxon>Bacteria</taxon>
        <taxon>Pseudomonadati</taxon>
        <taxon>Planctomycetota</taxon>
        <taxon>Planctomycetia</taxon>
        <taxon>Gemmatales</taxon>
        <taxon>Gemmataceae</taxon>
        <taxon>Frigoriglobus</taxon>
    </lineage>
</organism>
<dbReference type="KEGG" id="ftj:FTUN_3057"/>
<dbReference type="GO" id="GO:0000155">
    <property type="term" value="F:phosphorelay sensor kinase activity"/>
    <property type="evidence" value="ECO:0007669"/>
    <property type="project" value="InterPro"/>
</dbReference>
<dbReference type="SMART" id="SM00448">
    <property type="entry name" value="REC"/>
    <property type="match status" value="1"/>
</dbReference>
<dbReference type="SMART" id="SM00387">
    <property type="entry name" value="HATPase_c"/>
    <property type="match status" value="1"/>
</dbReference>
<protein>
    <recommendedName>
        <fullName evidence="2">histidine kinase</fullName>
        <ecNumber evidence="2">2.7.13.3</ecNumber>
    </recommendedName>
</protein>
<evidence type="ECO:0000313" key="9">
    <source>
        <dbReference type="EMBL" id="QJW95508.1"/>
    </source>
</evidence>
<dbReference type="InterPro" id="IPR036097">
    <property type="entry name" value="HisK_dim/P_sf"/>
</dbReference>
<dbReference type="InterPro" id="IPR035965">
    <property type="entry name" value="PAS-like_dom_sf"/>
</dbReference>
<keyword evidence="3 4" id="KW-0597">Phosphoprotein</keyword>
<dbReference type="Gene3D" id="1.10.287.130">
    <property type="match status" value="1"/>
</dbReference>
<proteinExistence type="predicted"/>
<dbReference type="SUPFAM" id="SSF55785">
    <property type="entry name" value="PYP-like sensor domain (PAS domain)"/>
    <property type="match status" value="3"/>
</dbReference>
<feature type="domain" description="PAS" evidence="7">
    <location>
        <begin position="187"/>
        <end position="258"/>
    </location>
</feature>
<dbReference type="InterPro" id="IPR001789">
    <property type="entry name" value="Sig_transdc_resp-reg_receiver"/>
</dbReference>
<dbReference type="SMART" id="SM00086">
    <property type="entry name" value="PAC"/>
    <property type="match status" value="3"/>
</dbReference>
<name>A0A6M5YNJ3_9BACT</name>
<dbReference type="NCBIfam" id="TIGR00229">
    <property type="entry name" value="sensory_box"/>
    <property type="match status" value="3"/>
</dbReference>
<dbReference type="PRINTS" id="PR00344">
    <property type="entry name" value="BCTRLSENSOR"/>
</dbReference>
<dbReference type="AlphaFoldDB" id="A0A6M5YNJ3"/>
<dbReference type="Gene3D" id="3.30.450.20">
    <property type="entry name" value="PAS domain"/>
    <property type="match status" value="3"/>
</dbReference>
<dbReference type="PROSITE" id="PS50113">
    <property type="entry name" value="PAC"/>
    <property type="match status" value="2"/>
</dbReference>
<feature type="domain" description="PAC" evidence="8">
    <location>
        <begin position="377"/>
        <end position="434"/>
    </location>
</feature>
<feature type="domain" description="PAC" evidence="8">
    <location>
        <begin position="262"/>
        <end position="314"/>
    </location>
</feature>